<evidence type="ECO:0000313" key="2">
    <source>
        <dbReference type="Proteomes" id="UP001152798"/>
    </source>
</evidence>
<accession>A0A9P0HB88</accession>
<name>A0A9P0HB88_NEZVI</name>
<evidence type="ECO:0000313" key="1">
    <source>
        <dbReference type="EMBL" id="CAH1399088.1"/>
    </source>
</evidence>
<sequence>MDRSPIRRSGGRWRIRDSFVTTFPLPELAKGSGTKKGLITSIDWSLPLSTGRIWEMSFDSMAAWGSFHPSQTGSSHISAFKLHKIMEQTGS</sequence>
<proteinExistence type="predicted"/>
<dbReference type="EMBL" id="OV725080">
    <property type="protein sequence ID" value="CAH1399088.1"/>
    <property type="molecule type" value="Genomic_DNA"/>
</dbReference>
<dbReference type="Proteomes" id="UP001152798">
    <property type="component" value="Chromosome 4"/>
</dbReference>
<gene>
    <name evidence="1" type="ORF">NEZAVI_LOCUS8613</name>
</gene>
<organism evidence="1 2">
    <name type="scientific">Nezara viridula</name>
    <name type="common">Southern green stink bug</name>
    <name type="synonym">Cimex viridulus</name>
    <dbReference type="NCBI Taxonomy" id="85310"/>
    <lineage>
        <taxon>Eukaryota</taxon>
        <taxon>Metazoa</taxon>
        <taxon>Ecdysozoa</taxon>
        <taxon>Arthropoda</taxon>
        <taxon>Hexapoda</taxon>
        <taxon>Insecta</taxon>
        <taxon>Pterygota</taxon>
        <taxon>Neoptera</taxon>
        <taxon>Paraneoptera</taxon>
        <taxon>Hemiptera</taxon>
        <taxon>Heteroptera</taxon>
        <taxon>Panheteroptera</taxon>
        <taxon>Pentatomomorpha</taxon>
        <taxon>Pentatomoidea</taxon>
        <taxon>Pentatomidae</taxon>
        <taxon>Pentatominae</taxon>
        <taxon>Nezara</taxon>
    </lineage>
</organism>
<protein>
    <submittedName>
        <fullName evidence="1">Uncharacterized protein</fullName>
    </submittedName>
</protein>
<keyword evidence="2" id="KW-1185">Reference proteome</keyword>
<dbReference type="AlphaFoldDB" id="A0A9P0HB88"/>
<reference evidence="1" key="1">
    <citation type="submission" date="2022-01" db="EMBL/GenBank/DDBJ databases">
        <authorList>
            <person name="King R."/>
        </authorList>
    </citation>
    <scope>NUCLEOTIDE SEQUENCE</scope>
</reference>